<sequence length="214" mass="23053">MSDLFASAAVGGSSMLGPQARVLHGFALQAAPALLHGIAQIAAQAPFRRLSTPGGRRIQVEMTNCGRYGWYSDRRGYRYEAIDPDSGRAWPAMPDDFLQLAVAAAAAAGFPGYRPDACLINRYRPGAGMGLHQDRDEEDTRAPIVSVSLGLPAVFLFGGMTRGEPTVRVPLAHGDVAVWGGVDRMRFHGVRPLAPGHDPATGDFRLNLTFRKVR</sequence>
<dbReference type="GO" id="GO:0008168">
    <property type="term" value="F:methyltransferase activity"/>
    <property type="evidence" value="ECO:0007669"/>
    <property type="project" value="UniProtKB-KW"/>
</dbReference>
<feature type="domain" description="Fe2OG dioxygenase" evidence="7">
    <location>
        <begin position="114"/>
        <end position="214"/>
    </location>
</feature>
<dbReference type="PANTHER" id="PTHR16557">
    <property type="entry name" value="ALKYLATED DNA REPAIR PROTEIN ALKB-RELATED"/>
    <property type="match status" value="1"/>
</dbReference>
<gene>
    <name evidence="8" type="ORF">EDC34_11320</name>
</gene>
<feature type="binding site" evidence="5">
    <location>
        <begin position="121"/>
        <end position="123"/>
    </location>
    <ligand>
        <name>2-oxoglutarate</name>
        <dbReference type="ChEBI" id="CHEBI:16810"/>
    </ligand>
</feature>
<dbReference type="Gene3D" id="2.60.120.590">
    <property type="entry name" value="Alpha-ketoglutarate-dependent dioxygenase AlkB-like"/>
    <property type="match status" value="1"/>
</dbReference>
<reference evidence="8 9" key="1">
    <citation type="submission" date="2019-03" db="EMBL/GenBank/DDBJ databases">
        <title>Genomic Encyclopedia of Type Strains, Phase IV (KMG-IV): sequencing the most valuable type-strain genomes for metagenomic binning, comparative biology and taxonomic classification.</title>
        <authorList>
            <person name="Goeker M."/>
        </authorList>
    </citation>
    <scope>NUCLEOTIDE SEQUENCE [LARGE SCALE GENOMIC DNA]</scope>
    <source>
        <strain evidence="8 9">DSM 13605</strain>
    </source>
</reference>
<accession>A0A4R3MX17</accession>
<keyword evidence="8" id="KW-0808">Transferase</keyword>
<evidence type="ECO:0000256" key="4">
    <source>
        <dbReference type="ARBA" id="ARBA00023004"/>
    </source>
</evidence>
<evidence type="ECO:0000256" key="1">
    <source>
        <dbReference type="ARBA" id="ARBA00022723"/>
    </source>
</evidence>
<keyword evidence="3" id="KW-0560">Oxidoreductase</keyword>
<keyword evidence="4 6" id="KW-0408">Iron</keyword>
<dbReference type="GO" id="GO:0035516">
    <property type="term" value="F:broad specificity oxidative DNA demethylase activity"/>
    <property type="evidence" value="ECO:0007669"/>
    <property type="project" value="TreeGrafter"/>
</dbReference>
<evidence type="ECO:0000256" key="3">
    <source>
        <dbReference type="ARBA" id="ARBA00023002"/>
    </source>
</evidence>
<dbReference type="InterPro" id="IPR004574">
    <property type="entry name" value="Alkb"/>
</dbReference>
<dbReference type="Pfam" id="PF13532">
    <property type="entry name" value="2OG-FeII_Oxy_2"/>
    <property type="match status" value="1"/>
</dbReference>
<evidence type="ECO:0000256" key="2">
    <source>
        <dbReference type="ARBA" id="ARBA00022964"/>
    </source>
</evidence>
<feature type="binding site" evidence="6">
    <location>
        <position position="134"/>
    </location>
    <ligand>
        <name>Fe cation</name>
        <dbReference type="ChEBI" id="CHEBI:24875"/>
        <note>catalytic</note>
    </ligand>
</feature>
<evidence type="ECO:0000256" key="6">
    <source>
        <dbReference type="PIRSR" id="PIRSR604574-2"/>
    </source>
</evidence>
<feature type="binding site" evidence="6">
    <location>
        <position position="132"/>
    </location>
    <ligand>
        <name>Fe cation</name>
        <dbReference type="ChEBI" id="CHEBI:24875"/>
        <note>catalytic</note>
    </ligand>
</feature>
<dbReference type="AlphaFoldDB" id="A0A4R3MX17"/>
<dbReference type="RefSeq" id="WP_240311137.1">
    <property type="nucleotide sequence ID" value="NZ_MSZW01000015.1"/>
</dbReference>
<feature type="binding site" evidence="6">
    <location>
        <position position="188"/>
    </location>
    <ligand>
        <name>Fe cation</name>
        <dbReference type="ChEBI" id="CHEBI:24875"/>
        <note>catalytic</note>
    </ligand>
</feature>
<feature type="binding site" evidence="5">
    <location>
        <position position="70"/>
    </location>
    <ligand>
        <name>substrate</name>
    </ligand>
</feature>
<feature type="binding site" evidence="5">
    <location>
        <position position="136"/>
    </location>
    <ligand>
        <name>substrate</name>
    </ligand>
</feature>
<dbReference type="GO" id="GO:0035513">
    <property type="term" value="P:oxidative RNA demethylation"/>
    <property type="evidence" value="ECO:0007669"/>
    <property type="project" value="TreeGrafter"/>
</dbReference>
<evidence type="ECO:0000256" key="5">
    <source>
        <dbReference type="PIRSR" id="PIRSR604574-1"/>
    </source>
</evidence>
<dbReference type="Proteomes" id="UP000295414">
    <property type="component" value="Unassembled WGS sequence"/>
</dbReference>
<dbReference type="GO" id="GO:0005737">
    <property type="term" value="C:cytoplasm"/>
    <property type="evidence" value="ECO:0007669"/>
    <property type="project" value="TreeGrafter"/>
</dbReference>
<comment type="cofactor">
    <cofactor evidence="6">
        <name>Fe(2+)</name>
        <dbReference type="ChEBI" id="CHEBI:29033"/>
    </cofactor>
    <text evidence="6">Binds 1 Fe(2+) ion per subunit.</text>
</comment>
<evidence type="ECO:0000313" key="9">
    <source>
        <dbReference type="Proteomes" id="UP000295414"/>
    </source>
</evidence>
<keyword evidence="8" id="KW-0489">Methyltransferase</keyword>
<dbReference type="PROSITE" id="PS51471">
    <property type="entry name" value="FE2OG_OXY"/>
    <property type="match status" value="1"/>
</dbReference>
<keyword evidence="1 6" id="KW-0479">Metal-binding</keyword>
<keyword evidence="2" id="KW-0223">Dioxygenase</keyword>
<dbReference type="PANTHER" id="PTHR16557:SF2">
    <property type="entry name" value="NUCLEIC ACID DIOXYGENASE ALKBH1"/>
    <property type="match status" value="1"/>
</dbReference>
<evidence type="ECO:0000313" key="8">
    <source>
        <dbReference type="EMBL" id="TCT20061.1"/>
    </source>
</evidence>
<dbReference type="InterPro" id="IPR005123">
    <property type="entry name" value="Oxoglu/Fe-dep_dioxygenase_dom"/>
</dbReference>
<name>A0A4R3MX17_9GAMM</name>
<dbReference type="GO" id="GO:0008198">
    <property type="term" value="F:ferrous iron binding"/>
    <property type="evidence" value="ECO:0007669"/>
    <property type="project" value="TreeGrafter"/>
</dbReference>
<dbReference type="NCBIfam" id="NF011930">
    <property type="entry name" value="PRK15401.1"/>
    <property type="match status" value="1"/>
</dbReference>
<feature type="binding site" evidence="5">
    <location>
        <position position="162"/>
    </location>
    <ligand>
        <name>substrate</name>
    </ligand>
</feature>
<dbReference type="InterPro" id="IPR027450">
    <property type="entry name" value="AlkB-like"/>
</dbReference>
<feature type="binding site" evidence="5">
    <location>
        <begin position="205"/>
        <end position="211"/>
    </location>
    <ligand>
        <name>2-oxoglutarate</name>
        <dbReference type="ChEBI" id="CHEBI:16810"/>
    </ligand>
</feature>
<protein>
    <submittedName>
        <fullName evidence="8">Alkylated DNA repair protein (DNA oxidative demethylase)</fullName>
    </submittedName>
</protein>
<dbReference type="InterPro" id="IPR037151">
    <property type="entry name" value="AlkB-like_sf"/>
</dbReference>
<keyword evidence="9" id="KW-1185">Reference proteome</keyword>
<evidence type="ECO:0000259" key="7">
    <source>
        <dbReference type="PROSITE" id="PS51471"/>
    </source>
</evidence>
<dbReference type="GO" id="GO:0032259">
    <property type="term" value="P:methylation"/>
    <property type="evidence" value="ECO:0007669"/>
    <property type="project" value="UniProtKB-KW"/>
</dbReference>
<feature type="binding site" evidence="5">
    <location>
        <begin position="77"/>
        <end position="79"/>
    </location>
    <ligand>
        <name>substrate</name>
    </ligand>
</feature>
<comment type="caution">
    <text evidence="8">The sequence shown here is derived from an EMBL/GenBank/DDBJ whole genome shotgun (WGS) entry which is preliminary data.</text>
</comment>
<proteinExistence type="predicted"/>
<dbReference type="EMBL" id="SMAP01000013">
    <property type="protein sequence ID" value="TCT20061.1"/>
    <property type="molecule type" value="Genomic_DNA"/>
</dbReference>
<dbReference type="GO" id="GO:0035515">
    <property type="term" value="F:oxidative RNA demethylase activity"/>
    <property type="evidence" value="ECO:0007669"/>
    <property type="project" value="TreeGrafter"/>
</dbReference>
<organism evidence="8 9">
    <name type="scientific">Thermomonas haemolytica</name>
    <dbReference type="NCBI Taxonomy" id="141949"/>
    <lineage>
        <taxon>Bacteria</taxon>
        <taxon>Pseudomonadati</taxon>
        <taxon>Pseudomonadota</taxon>
        <taxon>Gammaproteobacteria</taxon>
        <taxon>Lysobacterales</taxon>
        <taxon>Lysobacteraceae</taxon>
        <taxon>Thermomonas</taxon>
    </lineage>
</organism>
<dbReference type="SUPFAM" id="SSF51197">
    <property type="entry name" value="Clavaminate synthase-like"/>
    <property type="match status" value="1"/>
</dbReference>